<dbReference type="RefSeq" id="WP_076095687.1">
    <property type="nucleotide sequence ID" value="NZ_MTHD01000004.1"/>
</dbReference>
<feature type="transmembrane region" description="Helical" evidence="1">
    <location>
        <begin position="17"/>
        <end position="37"/>
    </location>
</feature>
<feature type="transmembrane region" description="Helical" evidence="1">
    <location>
        <begin position="74"/>
        <end position="92"/>
    </location>
</feature>
<dbReference type="STRING" id="418702.BJN45_12425"/>
<dbReference type="AlphaFoldDB" id="A0A1R1I2W5"/>
<keyword evidence="1" id="KW-0472">Membrane</keyword>
<keyword evidence="1" id="KW-0812">Transmembrane</keyword>
<evidence type="ECO:0000256" key="1">
    <source>
        <dbReference type="SAM" id="Phobius"/>
    </source>
</evidence>
<keyword evidence="1" id="KW-1133">Transmembrane helix</keyword>
<organism evidence="2 3">
    <name type="scientific">Azonexus hydrophilus</name>
    <dbReference type="NCBI Taxonomy" id="418702"/>
    <lineage>
        <taxon>Bacteria</taxon>
        <taxon>Pseudomonadati</taxon>
        <taxon>Pseudomonadota</taxon>
        <taxon>Betaproteobacteria</taxon>
        <taxon>Rhodocyclales</taxon>
        <taxon>Azonexaceae</taxon>
        <taxon>Azonexus</taxon>
    </lineage>
</organism>
<comment type="caution">
    <text evidence="2">The sequence shown here is derived from an EMBL/GenBank/DDBJ whole genome shotgun (WGS) entry which is preliminary data.</text>
</comment>
<feature type="transmembrane region" description="Helical" evidence="1">
    <location>
        <begin position="49"/>
        <end position="68"/>
    </location>
</feature>
<proteinExistence type="predicted"/>
<sequence length="95" mass="10090">MADKLPPIRRDWVSKSLAGFLLGAVLAFGASGLFNALNAGMPLSVRGQLAMWIVPPVWLGVLGGVYFFASGTRAWMWLGTASAIVLGLLFALRLA</sequence>
<name>A0A1R1I2W5_9RHOO</name>
<keyword evidence="3" id="KW-1185">Reference proteome</keyword>
<dbReference type="EMBL" id="MTHD01000004">
    <property type="protein sequence ID" value="OMG53037.1"/>
    <property type="molecule type" value="Genomic_DNA"/>
</dbReference>
<evidence type="ECO:0000313" key="3">
    <source>
        <dbReference type="Proteomes" id="UP000187526"/>
    </source>
</evidence>
<evidence type="ECO:0000313" key="2">
    <source>
        <dbReference type="EMBL" id="OMG53037.1"/>
    </source>
</evidence>
<dbReference type="OrthoDB" id="8911335at2"/>
<gene>
    <name evidence="2" type="ORF">BJN45_12425</name>
</gene>
<protein>
    <submittedName>
        <fullName evidence="2">Uncharacterized protein</fullName>
    </submittedName>
</protein>
<accession>A0A1R1I2W5</accession>
<reference evidence="2 3" key="1">
    <citation type="submission" date="2016-10" db="EMBL/GenBank/DDBJ databases">
        <title>Alkaliphiles isolated from bioreactors.</title>
        <authorList>
            <person name="Salah Z."/>
            <person name="Rout S.P."/>
            <person name="Humphreys P.N."/>
        </authorList>
    </citation>
    <scope>NUCLEOTIDE SEQUENCE [LARGE SCALE GENOMIC DNA]</scope>
    <source>
        <strain evidence="2 3">ZS02</strain>
    </source>
</reference>
<dbReference type="Proteomes" id="UP000187526">
    <property type="component" value="Unassembled WGS sequence"/>
</dbReference>